<keyword evidence="3" id="KW-1185">Reference proteome</keyword>
<reference evidence="2 3" key="1">
    <citation type="submission" date="2024-06" db="EMBL/GenBank/DDBJ databases">
        <title>Genomic Encyclopedia of Type Strains, Phase IV (KMG-IV): sequencing the most valuable type-strain genomes for metagenomic binning, comparative biology and taxonomic classification.</title>
        <authorList>
            <person name="Goeker M."/>
        </authorList>
    </citation>
    <scope>NUCLEOTIDE SEQUENCE [LARGE SCALE GENOMIC DNA]</scope>
    <source>
        <strain evidence="2 3">DSM 29492</strain>
    </source>
</reference>
<evidence type="ECO:0000313" key="2">
    <source>
        <dbReference type="EMBL" id="MET3749786.1"/>
    </source>
</evidence>
<gene>
    <name evidence="2" type="ORF">ABID24_001020</name>
</gene>
<dbReference type="PROSITE" id="PS51502">
    <property type="entry name" value="S_R_A_B_BARREL"/>
    <property type="match status" value="1"/>
</dbReference>
<dbReference type="PANTHER" id="PTHR37832">
    <property type="entry name" value="BLL2683 PROTEIN"/>
    <property type="match status" value="1"/>
</dbReference>
<evidence type="ECO:0000259" key="1">
    <source>
        <dbReference type="PROSITE" id="PS51502"/>
    </source>
</evidence>
<dbReference type="RefSeq" id="WP_022067682.1">
    <property type="nucleotide sequence ID" value="NZ_BAABXN010000001.1"/>
</dbReference>
<name>A0ABV2M076_9FIRM</name>
<organism evidence="2 3">
    <name type="scientific">Blautia caecimuris</name>
    <dbReference type="NCBI Taxonomy" id="1796615"/>
    <lineage>
        <taxon>Bacteria</taxon>
        <taxon>Bacillati</taxon>
        <taxon>Bacillota</taxon>
        <taxon>Clostridia</taxon>
        <taxon>Lachnospirales</taxon>
        <taxon>Lachnospiraceae</taxon>
        <taxon>Blautia</taxon>
    </lineage>
</organism>
<dbReference type="Gene3D" id="3.30.70.100">
    <property type="match status" value="1"/>
</dbReference>
<comment type="caution">
    <text evidence="2">The sequence shown here is derived from an EMBL/GenBank/DDBJ whole genome shotgun (WGS) entry which is preliminary data.</text>
</comment>
<dbReference type="PANTHER" id="PTHR37832:SF1">
    <property type="entry name" value="STRESS-RESPONSE A_B BARREL DOMAIN-CONTAINING PROTEIN"/>
    <property type="match status" value="1"/>
</dbReference>
<dbReference type="SUPFAM" id="SSF54909">
    <property type="entry name" value="Dimeric alpha+beta barrel"/>
    <property type="match status" value="1"/>
</dbReference>
<protein>
    <recommendedName>
        <fullName evidence="1">Stress-response A/B barrel domain-containing protein</fullName>
    </recommendedName>
</protein>
<evidence type="ECO:0000313" key="3">
    <source>
        <dbReference type="Proteomes" id="UP001549106"/>
    </source>
</evidence>
<dbReference type="Pfam" id="PF07876">
    <property type="entry name" value="Dabb"/>
    <property type="match status" value="1"/>
</dbReference>
<dbReference type="InterPro" id="IPR013097">
    <property type="entry name" value="Dabb"/>
</dbReference>
<accession>A0ABV2M076</accession>
<dbReference type="SMART" id="SM00886">
    <property type="entry name" value="Dabb"/>
    <property type="match status" value="1"/>
</dbReference>
<sequence>MVKHIVMWSFQETLDDKQKKEAAVRIKEGLERLTGIVPGLISVKVVTDALPASTHEIGLFCELESQEALDGYQVHPEHQKMVSFIRTVTCNRICLDYEV</sequence>
<dbReference type="Proteomes" id="UP001549106">
    <property type="component" value="Unassembled WGS sequence"/>
</dbReference>
<feature type="domain" description="Stress-response A/B barrel" evidence="1">
    <location>
        <begin position="2"/>
        <end position="97"/>
    </location>
</feature>
<proteinExistence type="predicted"/>
<dbReference type="EMBL" id="JBEPMJ010000005">
    <property type="protein sequence ID" value="MET3749786.1"/>
    <property type="molecule type" value="Genomic_DNA"/>
</dbReference>
<dbReference type="InterPro" id="IPR011008">
    <property type="entry name" value="Dimeric_a/b-barrel"/>
</dbReference>